<proteinExistence type="predicted"/>
<keyword evidence="2" id="KW-1185">Reference proteome</keyword>
<comment type="caution">
    <text evidence="1">The sequence shown here is derived from an EMBL/GenBank/DDBJ whole genome shotgun (WGS) entry which is preliminary data.</text>
</comment>
<evidence type="ECO:0000313" key="2">
    <source>
        <dbReference type="Proteomes" id="UP001150603"/>
    </source>
</evidence>
<name>A0ACC1JA41_9FUNG</name>
<gene>
    <name evidence="1" type="ORF">FBU59_002877</name>
</gene>
<sequence length="209" mass="23450">MEEEIQNDDAYTNDADDLPVVTIMDETGAASTSITATSPMLMHASAMVEDDIPKPKKPRNSFFYFRRDYHKTSNAAGNRTRAKNISGAAGKIWKEMSDEKKAPYKELAAEDTKRYKQEMIDYKENLRVLKRQTRIREKDTAGGPSVYGSLPRSPLMGNSQIGPANNQARRHNGTVVDNMLSIHPSIPDIEIIDASNSISLQKYSVKQRK</sequence>
<reference evidence="1" key="1">
    <citation type="submission" date="2022-07" db="EMBL/GenBank/DDBJ databases">
        <title>Phylogenomic reconstructions and comparative analyses of Kickxellomycotina fungi.</title>
        <authorList>
            <person name="Reynolds N.K."/>
            <person name="Stajich J.E."/>
            <person name="Barry K."/>
            <person name="Grigoriev I.V."/>
            <person name="Crous P."/>
            <person name="Smith M.E."/>
        </authorList>
    </citation>
    <scope>NUCLEOTIDE SEQUENCE</scope>
    <source>
        <strain evidence="1">NRRL 5244</strain>
    </source>
</reference>
<organism evidence="1 2">
    <name type="scientific">Linderina macrospora</name>
    <dbReference type="NCBI Taxonomy" id="4868"/>
    <lineage>
        <taxon>Eukaryota</taxon>
        <taxon>Fungi</taxon>
        <taxon>Fungi incertae sedis</taxon>
        <taxon>Zoopagomycota</taxon>
        <taxon>Kickxellomycotina</taxon>
        <taxon>Kickxellomycetes</taxon>
        <taxon>Kickxellales</taxon>
        <taxon>Kickxellaceae</taxon>
        <taxon>Linderina</taxon>
    </lineage>
</organism>
<accession>A0ACC1JA41</accession>
<evidence type="ECO:0000313" key="1">
    <source>
        <dbReference type="EMBL" id="KAJ1943544.1"/>
    </source>
</evidence>
<dbReference type="Proteomes" id="UP001150603">
    <property type="component" value="Unassembled WGS sequence"/>
</dbReference>
<protein>
    <submittedName>
        <fullName evidence="1">Uncharacterized protein</fullName>
    </submittedName>
</protein>
<dbReference type="EMBL" id="JANBPW010001681">
    <property type="protein sequence ID" value="KAJ1943544.1"/>
    <property type="molecule type" value="Genomic_DNA"/>
</dbReference>